<dbReference type="InterPro" id="IPR050832">
    <property type="entry name" value="Bact_Acetyltransf"/>
</dbReference>
<dbReference type="PANTHER" id="PTHR43877">
    <property type="entry name" value="AMINOALKYLPHOSPHONATE N-ACETYLTRANSFERASE-RELATED-RELATED"/>
    <property type="match status" value="1"/>
</dbReference>
<dbReference type="HOGENOM" id="CLU_013985_18_0_6"/>
<name>D4BKV5_9ENTR</name>
<dbReference type="eggNOG" id="COG0456">
    <property type="taxonomic scope" value="Bacteria"/>
</dbReference>
<dbReference type="AlphaFoldDB" id="D4BKV5"/>
<comment type="caution">
    <text evidence="4">The sequence shown here is derived from an EMBL/GenBank/DDBJ whole genome shotgun (WGS) entry which is preliminary data.</text>
</comment>
<dbReference type="Proteomes" id="UP000003880">
    <property type="component" value="Unassembled WGS sequence"/>
</dbReference>
<dbReference type="InterPro" id="IPR016181">
    <property type="entry name" value="Acyl_CoA_acyltransferase"/>
</dbReference>
<dbReference type="PANTHER" id="PTHR43877:SF2">
    <property type="entry name" value="AMINOALKYLPHOSPHONATE N-ACETYLTRANSFERASE-RELATED"/>
    <property type="match status" value="1"/>
</dbReference>
<protein>
    <submittedName>
        <fullName evidence="4">Acetyltransferase, GNAT family</fullName>
    </submittedName>
</protein>
<keyword evidence="1 4" id="KW-0808">Transferase</keyword>
<evidence type="ECO:0000313" key="4">
    <source>
        <dbReference type="EMBL" id="EFE05531.1"/>
    </source>
</evidence>
<dbReference type="EMBL" id="ABWL02000036">
    <property type="protein sequence ID" value="EFE05531.1"/>
    <property type="molecule type" value="Genomic_DNA"/>
</dbReference>
<feature type="domain" description="N-acetyltransferase" evidence="3">
    <location>
        <begin position="2"/>
        <end position="169"/>
    </location>
</feature>
<gene>
    <name evidence="4" type="ORF">CIT292_11185</name>
</gene>
<evidence type="ECO:0000259" key="3">
    <source>
        <dbReference type="PROSITE" id="PS51186"/>
    </source>
</evidence>
<dbReference type="Pfam" id="PF00583">
    <property type="entry name" value="Acetyltransf_1"/>
    <property type="match status" value="1"/>
</dbReference>
<dbReference type="RefSeq" id="WP_006688317.1">
    <property type="nucleotide sequence ID" value="NZ_GG730304.1"/>
</dbReference>
<dbReference type="SUPFAM" id="SSF55729">
    <property type="entry name" value="Acyl-CoA N-acyltransferases (Nat)"/>
    <property type="match status" value="1"/>
</dbReference>
<accession>D4BKV5</accession>
<dbReference type="PROSITE" id="PS51186">
    <property type="entry name" value="GNAT"/>
    <property type="match status" value="1"/>
</dbReference>
<organism evidence="4 5">
    <name type="scientific">Citrobacter youngae ATCC 29220</name>
    <dbReference type="NCBI Taxonomy" id="500640"/>
    <lineage>
        <taxon>Bacteria</taxon>
        <taxon>Pseudomonadati</taxon>
        <taxon>Pseudomonadota</taxon>
        <taxon>Gammaproteobacteria</taxon>
        <taxon>Enterobacterales</taxon>
        <taxon>Enterobacteriaceae</taxon>
        <taxon>Citrobacter</taxon>
        <taxon>Citrobacter freundii complex</taxon>
    </lineage>
</organism>
<dbReference type="GO" id="GO:0016747">
    <property type="term" value="F:acyltransferase activity, transferring groups other than amino-acyl groups"/>
    <property type="evidence" value="ECO:0007669"/>
    <property type="project" value="InterPro"/>
</dbReference>
<dbReference type="Gene3D" id="3.40.630.30">
    <property type="match status" value="1"/>
</dbReference>
<proteinExistence type="predicted"/>
<sequence length="169" mass="19114">MLKIQMATVDDASLLSSMGYTSYRHHFAPLWKNPGELDAYLEQEYSLPAISSSLAEPGTFWLIAFADAPVGFAKYSLRHSIDSEGRSGALLHKIYLMPDETGKQHGELLFAEVVRQAKAQGEKWLWLEVLADNPKARQFYERQGMTYVKEMAFTTASQASILYVMEKQI</sequence>
<evidence type="ECO:0000313" key="5">
    <source>
        <dbReference type="Proteomes" id="UP000003880"/>
    </source>
</evidence>
<evidence type="ECO:0000256" key="1">
    <source>
        <dbReference type="ARBA" id="ARBA00022679"/>
    </source>
</evidence>
<reference evidence="4 5" key="1">
    <citation type="submission" date="2010-02" db="EMBL/GenBank/DDBJ databases">
        <authorList>
            <person name="Weinstock G."/>
            <person name="Sodergren E."/>
            <person name="Clifton S."/>
            <person name="Fulton L."/>
            <person name="Fulton B."/>
            <person name="Courtney L."/>
            <person name="Fronick C."/>
            <person name="Harrison M."/>
            <person name="Strong C."/>
            <person name="Farmer C."/>
            <person name="Delahaunty K."/>
            <person name="Markovic C."/>
            <person name="Hall O."/>
            <person name="Minx P."/>
            <person name="Tomlinson C."/>
            <person name="Mitreva M."/>
            <person name="Nelson J."/>
            <person name="Hou S."/>
            <person name="Wollam A."/>
            <person name="Pepin K.H."/>
            <person name="Johnson M."/>
            <person name="Bhonagiri V."/>
            <person name="Zhang X."/>
            <person name="Suruliraj S."/>
            <person name="Warren W."/>
            <person name="Chinwalla A."/>
            <person name="Mardis E.R."/>
            <person name="Wilson R.K."/>
        </authorList>
    </citation>
    <scope>NUCLEOTIDE SEQUENCE [LARGE SCALE GENOMIC DNA]</scope>
    <source>
        <strain evidence="4 5">ATCC 29220</strain>
    </source>
</reference>
<keyword evidence="2" id="KW-0012">Acyltransferase</keyword>
<evidence type="ECO:0000256" key="2">
    <source>
        <dbReference type="ARBA" id="ARBA00023315"/>
    </source>
</evidence>
<dbReference type="InterPro" id="IPR000182">
    <property type="entry name" value="GNAT_dom"/>
</dbReference>